<feature type="active site" description="Charge relay system" evidence="4">
    <location>
        <position position="254"/>
    </location>
</feature>
<keyword evidence="7" id="KW-1185">Reference proteome</keyword>
<evidence type="ECO:0000313" key="6">
    <source>
        <dbReference type="EMBL" id="PFX20314.1"/>
    </source>
</evidence>
<comment type="caution">
    <text evidence="6">The sequence shown here is derived from an EMBL/GenBank/DDBJ whole genome shotgun (WGS) entry which is preliminary data.</text>
</comment>
<dbReference type="InterPro" id="IPR036852">
    <property type="entry name" value="Peptidase_S8/S53_dom_sf"/>
</dbReference>
<name>A0A2B4RPF9_STYPI</name>
<dbReference type="GO" id="GO:0004252">
    <property type="term" value="F:serine-type endopeptidase activity"/>
    <property type="evidence" value="ECO:0007669"/>
    <property type="project" value="UniProtKB-UniRule"/>
</dbReference>
<feature type="domain" description="Peptidase S8/S53" evidence="5">
    <location>
        <begin position="51"/>
        <end position="211"/>
    </location>
</feature>
<dbReference type="InterPro" id="IPR023827">
    <property type="entry name" value="Peptidase_S8_Asp-AS"/>
</dbReference>
<evidence type="ECO:0000256" key="3">
    <source>
        <dbReference type="ARBA" id="ARBA00022825"/>
    </source>
</evidence>
<dbReference type="PANTHER" id="PTHR42884:SF14">
    <property type="entry name" value="NEUROENDOCRINE CONVERTASE 1"/>
    <property type="match status" value="1"/>
</dbReference>
<evidence type="ECO:0000256" key="2">
    <source>
        <dbReference type="ARBA" id="ARBA00022801"/>
    </source>
</evidence>
<feature type="domain" description="Peptidase S8/S53" evidence="5">
    <location>
        <begin position="230"/>
        <end position="313"/>
    </location>
</feature>
<proteinExistence type="inferred from homology"/>
<comment type="similarity">
    <text evidence="4">Belongs to the peptidase S8 family.</text>
</comment>
<dbReference type="Gene3D" id="3.40.50.200">
    <property type="entry name" value="Peptidase S8/S53 domain"/>
    <property type="match status" value="2"/>
</dbReference>
<dbReference type="EMBL" id="LSMT01000322">
    <property type="protein sequence ID" value="PFX20314.1"/>
    <property type="molecule type" value="Genomic_DNA"/>
</dbReference>
<dbReference type="SUPFAM" id="SSF52743">
    <property type="entry name" value="Subtilisin-like"/>
    <property type="match status" value="1"/>
</dbReference>
<evidence type="ECO:0000259" key="5">
    <source>
        <dbReference type="Pfam" id="PF00082"/>
    </source>
</evidence>
<evidence type="ECO:0000313" key="7">
    <source>
        <dbReference type="Proteomes" id="UP000225706"/>
    </source>
</evidence>
<sequence length="389" mass="42582">MDGMDDKSHMTDPQDHFKGAGALVTDEKSQYEANKQSTYNIPSVWEAGYTGKGILVAVVDDGVDGTHPELSANYIAKATVIYRKELGNFQNGGIFNLRQCLYQSHGNKCAGVIAGAADNGLCGVGLAYNAKIAGIRLFDDSAGHRATDAMEAQALVHELGKVDIYSNSWGPGDPGWRVKGPGRLASEALKLGIEKGRDERGAIYTFSTGNGGLIAYYKLYYFWKLLSHMKEVSGILQITVDNQKGCVDNFGASSAATAQATGLIALTLQSNPQLTWRDVQHIIVKSARQAPLLQGEWVRNQAGSYVSKYYGFGLMDVEKMVSLAKNWKSVPPQIKCEIKGGDPRKHSLQLVFDFVWYDLRPSDFEGVHNGAFSSTYNDDSKENAKINFW</sequence>
<dbReference type="GO" id="GO:0043005">
    <property type="term" value="C:neuron projection"/>
    <property type="evidence" value="ECO:0007669"/>
    <property type="project" value="TreeGrafter"/>
</dbReference>
<dbReference type="GO" id="GO:0016486">
    <property type="term" value="P:peptide hormone processing"/>
    <property type="evidence" value="ECO:0007669"/>
    <property type="project" value="TreeGrafter"/>
</dbReference>
<organism evidence="6 7">
    <name type="scientific">Stylophora pistillata</name>
    <name type="common">Smooth cauliflower coral</name>
    <dbReference type="NCBI Taxonomy" id="50429"/>
    <lineage>
        <taxon>Eukaryota</taxon>
        <taxon>Metazoa</taxon>
        <taxon>Cnidaria</taxon>
        <taxon>Anthozoa</taxon>
        <taxon>Hexacorallia</taxon>
        <taxon>Scleractinia</taxon>
        <taxon>Astrocoeniina</taxon>
        <taxon>Pocilloporidae</taxon>
        <taxon>Stylophora</taxon>
    </lineage>
</organism>
<keyword evidence="3 4" id="KW-0720">Serine protease</keyword>
<keyword evidence="2 4" id="KW-0378">Hydrolase</keyword>
<dbReference type="InterPro" id="IPR015500">
    <property type="entry name" value="Peptidase_S8_subtilisin-rel"/>
</dbReference>
<keyword evidence="1 4" id="KW-0645">Protease</keyword>
<dbReference type="PANTHER" id="PTHR42884">
    <property type="entry name" value="PROPROTEIN CONVERTASE SUBTILISIN/KEXIN-RELATED"/>
    <property type="match status" value="1"/>
</dbReference>
<dbReference type="OrthoDB" id="5971814at2759"/>
<dbReference type="GO" id="GO:0005615">
    <property type="term" value="C:extracellular space"/>
    <property type="evidence" value="ECO:0007669"/>
    <property type="project" value="TreeGrafter"/>
</dbReference>
<dbReference type="InterPro" id="IPR000209">
    <property type="entry name" value="Peptidase_S8/S53_dom"/>
</dbReference>
<reference evidence="7" key="1">
    <citation type="journal article" date="2017" name="bioRxiv">
        <title>Comparative analysis of the genomes of Stylophora pistillata and Acropora digitifera provides evidence for extensive differences between species of corals.</title>
        <authorList>
            <person name="Voolstra C.R."/>
            <person name="Li Y."/>
            <person name="Liew Y.J."/>
            <person name="Baumgarten S."/>
            <person name="Zoccola D."/>
            <person name="Flot J.-F."/>
            <person name="Tambutte S."/>
            <person name="Allemand D."/>
            <person name="Aranda M."/>
        </authorList>
    </citation>
    <scope>NUCLEOTIDE SEQUENCE [LARGE SCALE GENOMIC DNA]</scope>
</reference>
<dbReference type="PRINTS" id="PR00723">
    <property type="entry name" value="SUBTILISIN"/>
</dbReference>
<dbReference type="AlphaFoldDB" id="A0A2B4RPF9"/>
<gene>
    <name evidence="6" type="primary">PCSK6</name>
    <name evidence="6" type="ORF">AWC38_SpisGene15253</name>
</gene>
<feature type="active site" description="Charge relay system" evidence="4">
    <location>
        <position position="60"/>
    </location>
</feature>
<evidence type="ECO:0000256" key="4">
    <source>
        <dbReference type="PROSITE-ProRule" id="PRU01240"/>
    </source>
</evidence>
<dbReference type="Proteomes" id="UP000225706">
    <property type="component" value="Unassembled WGS sequence"/>
</dbReference>
<dbReference type="GO" id="GO:0016020">
    <property type="term" value="C:membrane"/>
    <property type="evidence" value="ECO:0007669"/>
    <property type="project" value="TreeGrafter"/>
</dbReference>
<protein>
    <submittedName>
        <fullName evidence="6">Proprotein convertase subtilisin/kexin type 6</fullName>
    </submittedName>
</protein>
<dbReference type="PROSITE" id="PS51892">
    <property type="entry name" value="SUBTILASE"/>
    <property type="match status" value="1"/>
</dbReference>
<feature type="active site" description="Charge relay system" evidence="4">
    <location>
        <position position="105"/>
    </location>
</feature>
<accession>A0A2B4RPF9</accession>
<dbReference type="PROSITE" id="PS00136">
    <property type="entry name" value="SUBTILASE_ASP"/>
    <property type="match status" value="1"/>
</dbReference>
<dbReference type="Pfam" id="PF00082">
    <property type="entry name" value="Peptidase_S8"/>
    <property type="match status" value="2"/>
</dbReference>
<evidence type="ECO:0000256" key="1">
    <source>
        <dbReference type="ARBA" id="ARBA00022670"/>
    </source>
</evidence>